<evidence type="ECO:0000256" key="1">
    <source>
        <dbReference type="SAM" id="Phobius"/>
    </source>
</evidence>
<dbReference type="Proteomes" id="UP001597557">
    <property type="component" value="Unassembled WGS sequence"/>
</dbReference>
<organism evidence="2 3">
    <name type="scientific">Mucilaginibacter ximonensis</name>
    <dbReference type="NCBI Taxonomy" id="538021"/>
    <lineage>
        <taxon>Bacteria</taxon>
        <taxon>Pseudomonadati</taxon>
        <taxon>Bacteroidota</taxon>
        <taxon>Sphingobacteriia</taxon>
        <taxon>Sphingobacteriales</taxon>
        <taxon>Sphingobacteriaceae</taxon>
        <taxon>Mucilaginibacter</taxon>
    </lineage>
</organism>
<feature type="transmembrane region" description="Helical" evidence="1">
    <location>
        <begin position="81"/>
        <end position="103"/>
    </location>
</feature>
<keyword evidence="1" id="KW-0472">Membrane</keyword>
<feature type="transmembrane region" description="Helical" evidence="1">
    <location>
        <begin position="21"/>
        <end position="45"/>
    </location>
</feature>
<feature type="transmembrane region" description="Helical" evidence="1">
    <location>
        <begin position="57"/>
        <end position="74"/>
    </location>
</feature>
<protein>
    <submittedName>
        <fullName evidence="2">Uncharacterized protein</fullName>
    </submittedName>
</protein>
<comment type="caution">
    <text evidence="2">The sequence shown here is derived from an EMBL/GenBank/DDBJ whole genome shotgun (WGS) entry which is preliminary data.</text>
</comment>
<sequence length="152" mass="17238">MNTYFNSEKFRHVMLYMSVGLYAVSIITPSLFGNAFISVAAVIFLFTGFIDLLSQDFLLGIFWLASPLLFIAWYQYRRKPVLSLICAAGSLICCCTGLVFFIQSGFYNFTNDLEILLIYFLGLFSIAIMLVAAINQYLTQRKLALTNKSRES</sequence>
<dbReference type="RefSeq" id="WP_377184503.1">
    <property type="nucleotide sequence ID" value="NZ_JBHUPD010000002.1"/>
</dbReference>
<dbReference type="EMBL" id="JBHUPD010000002">
    <property type="protein sequence ID" value="MFD2872629.1"/>
    <property type="molecule type" value="Genomic_DNA"/>
</dbReference>
<name>A0ABW5YC98_9SPHI</name>
<evidence type="ECO:0000313" key="3">
    <source>
        <dbReference type="Proteomes" id="UP001597557"/>
    </source>
</evidence>
<keyword evidence="1" id="KW-0812">Transmembrane</keyword>
<keyword evidence="3" id="KW-1185">Reference proteome</keyword>
<feature type="transmembrane region" description="Helical" evidence="1">
    <location>
        <begin position="115"/>
        <end position="138"/>
    </location>
</feature>
<accession>A0ABW5YC98</accession>
<evidence type="ECO:0000313" key="2">
    <source>
        <dbReference type="EMBL" id="MFD2872629.1"/>
    </source>
</evidence>
<keyword evidence="1" id="KW-1133">Transmembrane helix</keyword>
<gene>
    <name evidence="2" type="ORF">ACFS5N_09130</name>
</gene>
<proteinExistence type="predicted"/>
<reference evidence="3" key="1">
    <citation type="journal article" date="2019" name="Int. J. Syst. Evol. Microbiol.">
        <title>The Global Catalogue of Microorganisms (GCM) 10K type strain sequencing project: providing services to taxonomists for standard genome sequencing and annotation.</title>
        <authorList>
            <consortium name="The Broad Institute Genomics Platform"/>
            <consortium name="The Broad Institute Genome Sequencing Center for Infectious Disease"/>
            <person name="Wu L."/>
            <person name="Ma J."/>
        </authorList>
    </citation>
    <scope>NUCLEOTIDE SEQUENCE [LARGE SCALE GENOMIC DNA]</scope>
    <source>
        <strain evidence="3">KCTC 22437</strain>
    </source>
</reference>